<feature type="non-terminal residue" evidence="1">
    <location>
        <position position="93"/>
    </location>
</feature>
<protein>
    <submittedName>
        <fullName evidence="1">Uncharacterized protein</fullName>
    </submittedName>
</protein>
<evidence type="ECO:0000313" key="2">
    <source>
        <dbReference type="Proteomes" id="UP000485058"/>
    </source>
</evidence>
<gene>
    <name evidence="1" type="ORF">HaLaN_33002</name>
</gene>
<accession>A0A6A0AP21</accession>
<keyword evidence="2" id="KW-1185">Reference proteome</keyword>
<comment type="caution">
    <text evidence="1">The sequence shown here is derived from an EMBL/GenBank/DDBJ whole genome shotgun (WGS) entry which is preliminary data.</text>
</comment>
<proteinExistence type="predicted"/>
<dbReference type="AlphaFoldDB" id="A0A6A0AP21"/>
<feature type="non-terminal residue" evidence="1">
    <location>
        <position position="1"/>
    </location>
</feature>
<name>A0A6A0AP21_HAELA</name>
<reference evidence="1 2" key="1">
    <citation type="submission" date="2020-02" db="EMBL/GenBank/DDBJ databases">
        <title>Draft genome sequence of Haematococcus lacustris strain NIES-144.</title>
        <authorList>
            <person name="Morimoto D."/>
            <person name="Nakagawa S."/>
            <person name="Yoshida T."/>
            <person name="Sawayama S."/>
        </authorList>
    </citation>
    <scope>NUCLEOTIDE SEQUENCE [LARGE SCALE GENOMIC DNA]</scope>
    <source>
        <strain evidence="1 2">NIES-144</strain>
    </source>
</reference>
<organism evidence="1 2">
    <name type="scientific">Haematococcus lacustris</name>
    <name type="common">Green alga</name>
    <name type="synonym">Haematococcus pluvialis</name>
    <dbReference type="NCBI Taxonomy" id="44745"/>
    <lineage>
        <taxon>Eukaryota</taxon>
        <taxon>Viridiplantae</taxon>
        <taxon>Chlorophyta</taxon>
        <taxon>core chlorophytes</taxon>
        <taxon>Chlorophyceae</taxon>
        <taxon>CS clade</taxon>
        <taxon>Chlamydomonadales</taxon>
        <taxon>Haematococcaceae</taxon>
        <taxon>Haematococcus</taxon>
    </lineage>
</organism>
<dbReference type="Proteomes" id="UP000485058">
    <property type="component" value="Unassembled WGS sequence"/>
</dbReference>
<evidence type="ECO:0000313" key="1">
    <source>
        <dbReference type="EMBL" id="GFH33604.1"/>
    </source>
</evidence>
<sequence length="93" mass="9402">MALLLQLRDPAGPGLLRQLLPPGGHGDMLWWAASEARAVGLDCAASCCWELAALGREAAAGSGGPAQDLVAEVATLVRGGAGCEGRWGGCCGW</sequence>
<dbReference type="EMBL" id="BLLF01009059">
    <property type="protein sequence ID" value="GFH33604.1"/>
    <property type="molecule type" value="Genomic_DNA"/>
</dbReference>